<accession>A0A1M5JGZ3</accession>
<evidence type="ECO:0000259" key="4">
    <source>
        <dbReference type="PROSITE" id="PS01124"/>
    </source>
</evidence>
<dbReference type="Pfam" id="PF12833">
    <property type="entry name" value="HTH_18"/>
    <property type="match status" value="1"/>
</dbReference>
<dbReference type="PROSITE" id="PS00041">
    <property type="entry name" value="HTH_ARAC_FAMILY_1"/>
    <property type="match status" value="1"/>
</dbReference>
<dbReference type="AlphaFoldDB" id="A0A1M5JGZ3"/>
<feature type="domain" description="HTH araC/xylS-type" evidence="4">
    <location>
        <begin position="219"/>
        <end position="317"/>
    </location>
</feature>
<dbReference type="PROSITE" id="PS01124">
    <property type="entry name" value="HTH_ARAC_FAMILY_2"/>
    <property type="match status" value="1"/>
</dbReference>
<dbReference type="EMBL" id="FQWH01000002">
    <property type="protein sequence ID" value="SHG39844.1"/>
    <property type="molecule type" value="Genomic_DNA"/>
</dbReference>
<dbReference type="Proteomes" id="UP000184112">
    <property type="component" value="Unassembled WGS sequence"/>
</dbReference>
<dbReference type="Gene3D" id="1.10.10.60">
    <property type="entry name" value="Homeodomain-like"/>
    <property type="match status" value="2"/>
</dbReference>
<dbReference type="InterPro" id="IPR020449">
    <property type="entry name" value="Tscrpt_reg_AraC-type_HTH"/>
</dbReference>
<keyword evidence="2" id="KW-0238">DNA-binding</keyword>
<dbReference type="InterPro" id="IPR018062">
    <property type="entry name" value="HTH_AraC-typ_CS"/>
</dbReference>
<gene>
    <name evidence="5" type="ORF">SAMN05444388_102530</name>
</gene>
<dbReference type="InterPro" id="IPR018060">
    <property type="entry name" value="HTH_AraC"/>
</dbReference>
<keyword evidence="3" id="KW-0804">Transcription</keyword>
<dbReference type="GO" id="GO:0043565">
    <property type="term" value="F:sequence-specific DNA binding"/>
    <property type="evidence" value="ECO:0007669"/>
    <property type="project" value="InterPro"/>
</dbReference>
<dbReference type="PANTHER" id="PTHR43280">
    <property type="entry name" value="ARAC-FAMILY TRANSCRIPTIONAL REGULATOR"/>
    <property type="match status" value="1"/>
</dbReference>
<protein>
    <submittedName>
        <fullName evidence="5">Transcriptional regulator, AraC family</fullName>
    </submittedName>
</protein>
<evidence type="ECO:0000256" key="2">
    <source>
        <dbReference type="ARBA" id="ARBA00023125"/>
    </source>
</evidence>
<evidence type="ECO:0000313" key="6">
    <source>
        <dbReference type="Proteomes" id="UP000184112"/>
    </source>
</evidence>
<reference evidence="5 6" key="1">
    <citation type="submission" date="2016-11" db="EMBL/GenBank/DDBJ databases">
        <authorList>
            <person name="Jaros S."/>
            <person name="Januszkiewicz K."/>
            <person name="Wedrychowicz H."/>
        </authorList>
    </citation>
    <scope>NUCLEOTIDE SEQUENCE [LARGE SCALE GENOMIC DNA]</scope>
    <source>
        <strain evidence="5 6">DSM 6792</strain>
    </source>
</reference>
<evidence type="ECO:0000256" key="1">
    <source>
        <dbReference type="ARBA" id="ARBA00023015"/>
    </source>
</evidence>
<dbReference type="PANTHER" id="PTHR43280:SF27">
    <property type="entry name" value="TRANSCRIPTIONAL REGULATOR MTLR"/>
    <property type="match status" value="1"/>
</dbReference>
<organism evidence="5 6">
    <name type="scientific">Flavobacterium johnsoniae</name>
    <name type="common">Cytophaga johnsonae</name>
    <dbReference type="NCBI Taxonomy" id="986"/>
    <lineage>
        <taxon>Bacteria</taxon>
        <taxon>Pseudomonadati</taxon>
        <taxon>Bacteroidota</taxon>
        <taxon>Flavobacteriia</taxon>
        <taxon>Flavobacteriales</taxon>
        <taxon>Flavobacteriaceae</taxon>
        <taxon>Flavobacterium</taxon>
    </lineage>
</organism>
<proteinExistence type="predicted"/>
<name>A0A1M5JGZ3_FLAJO</name>
<dbReference type="InterPro" id="IPR037923">
    <property type="entry name" value="HTH-like"/>
</dbReference>
<dbReference type="GO" id="GO:0003700">
    <property type="term" value="F:DNA-binding transcription factor activity"/>
    <property type="evidence" value="ECO:0007669"/>
    <property type="project" value="InterPro"/>
</dbReference>
<sequence>MYVYSLINIILSIIYHIIAGKKKSNFAKTVFKKMSTAKNFYREIAPLSAGDSFLVFDRVKDSFDFPVHYHPEFEINFILNGKGVRRVVGDNIEEIDNVELVLIGPNLYHGWELNKCTNKKIHEITIQFHNDLFHESLLARRIMNPIRDMFNRSIHGILFSKKVAEELTPRLVRLSKLDGIDYFLEITSLLYDLANSRNQRLLSTYTVDYDKFDDYDKMKLVYEYVQKHFAEKITLEDVANVASMSIISFNRFIKKRTGKTFVNYINDIRIGYAARWLVEKDMSVSEVAFKSGFNNIANFNRSFKAIKNCTPSQYREDFSGLKRIL</sequence>
<dbReference type="SMART" id="SM00342">
    <property type="entry name" value="HTH_ARAC"/>
    <property type="match status" value="1"/>
</dbReference>
<dbReference type="SUPFAM" id="SSF51215">
    <property type="entry name" value="Regulatory protein AraC"/>
    <property type="match status" value="1"/>
</dbReference>
<dbReference type="InterPro" id="IPR009057">
    <property type="entry name" value="Homeodomain-like_sf"/>
</dbReference>
<dbReference type="PRINTS" id="PR00032">
    <property type="entry name" value="HTHARAC"/>
</dbReference>
<dbReference type="SUPFAM" id="SSF46689">
    <property type="entry name" value="Homeodomain-like"/>
    <property type="match status" value="2"/>
</dbReference>
<evidence type="ECO:0000256" key="3">
    <source>
        <dbReference type="ARBA" id="ARBA00023163"/>
    </source>
</evidence>
<keyword evidence="1" id="KW-0805">Transcription regulation</keyword>
<evidence type="ECO:0000313" key="5">
    <source>
        <dbReference type="EMBL" id="SHG39844.1"/>
    </source>
</evidence>